<evidence type="ECO:0000313" key="8">
    <source>
        <dbReference type="Proteomes" id="UP000737402"/>
    </source>
</evidence>
<feature type="active site" description="Charge relay system" evidence="5">
    <location>
        <position position="449"/>
    </location>
</feature>
<dbReference type="InterPro" id="IPR013784">
    <property type="entry name" value="Carb-bd-like_fold"/>
</dbReference>
<dbReference type="InterPro" id="IPR015500">
    <property type="entry name" value="Peptidase_S8_subtilisin-rel"/>
</dbReference>
<dbReference type="InterPro" id="IPR033857">
    <property type="entry name" value="Bacillopeptidase_F"/>
</dbReference>
<dbReference type="Pfam" id="PF00082">
    <property type="entry name" value="Peptidase_S8"/>
    <property type="match status" value="1"/>
</dbReference>
<comment type="caution">
    <text evidence="7">The sequence shown here is derived from an EMBL/GenBank/DDBJ whole genome shotgun (WGS) entry which is preliminary data.</text>
</comment>
<dbReference type="Gene3D" id="3.40.50.200">
    <property type="entry name" value="Peptidase S8/S53 domain"/>
    <property type="match status" value="1"/>
</dbReference>
<dbReference type="PANTHER" id="PTHR43399">
    <property type="entry name" value="SUBTILISIN-RELATED"/>
    <property type="match status" value="1"/>
</dbReference>
<dbReference type="Pfam" id="PF09136">
    <property type="entry name" value="Glucodextran_B"/>
    <property type="match status" value="1"/>
</dbReference>
<protein>
    <submittedName>
        <fullName evidence="7">Bacillopeptidase F</fullName>
        <ecNumber evidence="7">3.4.21.-</ecNumber>
    </submittedName>
</protein>
<sequence>MKQKREIRKPLFASLLSLFLIFSTMIGTVGARGANEAEIFLKSTDGNHKVTVSEEVTEVFKENEYVELLVEMKDQVDTTAVVIQAREQMKAIQHVSPFQQNLQTRYAVVDALKSTAEITQNSLLQSLEKSEHVKDVKSFYIMNVVYVKATQEILEELKNHPEVENIILDFKIDIDWPEMSPIHTEGSTQQVMGESILQEDDSSIEWNINQVEAPRVWNEFGIDGSGVVVGMIDTGAHWSHEALKEKWRGYDPLDPNNPNPIGNWFDAVSNQSMPYDAASIPHGSHVMGTILGQDPAGNNKIGVAPGAKWIAAKAFTEQGGQASWLLAAGQFMLAPNGDPSLAPDIVNNSWGGGAGLDEWYRPMVQAWRDAGILPVFSAGNAYPNKVSAPGNYPESYAVAATDSQNRRGSFSSVGAGPYADDLKPDIAAPGVNIRSSVPTGYEGGWNGTSMAAPHISGVAALLRSVDASLTVDQLEDIINETAIPLTDNQYPTAPNHGYGNGLVNAYEAVASIASGIGGITGQVLKQGVDEEAPSITHEPFTFGYTGLDVVLDTQITDNVSVVKAELYVRENEQSDWQIVEHTRTTGDFMNGNYQVEVPREFVKDPGFQYMIKAVDFSGNEAETEIFDVEISFGINPEEPFEFNFENNLDGMLLYGDWEWGAPTVGTTPRSGENLVATKLTSNYSDHSDSLLQFPPVDLRNAETASLSFQHWFDIEYTYDNAKVLVTNDIESDVWHEAATFTGRERTWEEMAVNLNSFAGSENQVFVALLFTSDDKINHAGWYIDELSITSNTVVEATVLSDTKITVDKDEFQATQKAEQQRAVTTDQSGLPVEAYVTVVETGRTVKTSLEDGSYHILHRPTPDGETYTLRVESYGYYKQEEDFVLQDEEVIEKSFLLAEIPRGEISLNVKDVRTQEPIQGVKVKVMEDGRLPVAETDENGNYTFEEVLEGNYTLSLSLPNYQHKSLTVEVSGGESSIVPVEMTPFPGVAISYDDGSAENAKAYYSAGYGFATRMTPEKLAELAGISVYLWEANWPMPGGNEFSVAVHESNEDGNPGKRVIAPKTVAGERGQWNFVDLSEFEYQTDKDYFVVVLQTGDFPNVPGVGVDESSPSADRSYQMDNTGVFSKLGLSDGNFMIRSHLYYVLNAPTINGDSENVFVNEDTYAISGSVEEDGVVNIYNNDALVGTTEAVDQSFELEVPVNEGENKITATLTNGEVESSHSNTLTIIKDVTKPTISIDSPKSGLSTNEQNITVTGSVTDTYLDKVFIQGEEVTVNENGSFNHEVQLNEGLNEIVVEARDLARNDEVGSIEVHLDTVAPVISVTRPSEDIYKYPGDSVMISITSDTRGGTAYLVIKDETNNVLGELDLEEVEPYVYEVNWLIPVDATFTNAAFFIKHDDPAGNRTSVTAEGSLHLNHKRVERLRGKTRYETAVEISKEGFESADVILLARGDFYADALAGIPLAHKLGAPILLTETDSLVPAAKEEIERLRAERVIILGGMSALDESIAEELEEMGIVVDRISGPTRYDTAALIAEHLESNNKKAVVVSGDNFPDALSVASFAAKEGTPILLTRTDELPAATRKVMEKYKVADTVVIGGTAAVSDKVKNMLPNAIRVRGRDRYETNIKVFEHFNVGGNHFFVATGKQFADALTGAALAAKNDSGVILVNENVPSLTKEYIKENEISRFTIFGGEAAVSKEVVEELRNIVR</sequence>
<accession>A0ABS2NU98</accession>
<dbReference type="SUPFAM" id="SSF49452">
    <property type="entry name" value="Starch-binding domain-like"/>
    <property type="match status" value="1"/>
</dbReference>
<keyword evidence="8" id="KW-1185">Reference proteome</keyword>
<reference evidence="7 8" key="1">
    <citation type="submission" date="2021-01" db="EMBL/GenBank/DDBJ databases">
        <title>Genomic Encyclopedia of Type Strains, Phase IV (KMG-IV): sequencing the most valuable type-strain genomes for metagenomic binning, comparative biology and taxonomic classification.</title>
        <authorList>
            <person name="Goeker M."/>
        </authorList>
    </citation>
    <scope>NUCLEOTIDE SEQUENCE [LARGE SCALE GENOMIC DNA]</scope>
    <source>
        <strain evidence="7 8">DSM 25879</strain>
    </source>
</reference>
<dbReference type="InterPro" id="IPR051048">
    <property type="entry name" value="Peptidase_S8/S53_subtilisin"/>
</dbReference>
<dbReference type="RefSeq" id="WP_204412408.1">
    <property type="nucleotide sequence ID" value="NZ_JAFBED010000001.1"/>
</dbReference>
<evidence type="ECO:0000259" key="6">
    <source>
        <dbReference type="Pfam" id="PF00082"/>
    </source>
</evidence>
<gene>
    <name evidence="7" type="ORF">JOC95_000078</name>
</gene>
<name>A0ABS2NU98_9BACI</name>
<dbReference type="InterPro" id="IPR013783">
    <property type="entry name" value="Ig-like_fold"/>
</dbReference>
<dbReference type="CDD" id="cd07481">
    <property type="entry name" value="Peptidases_S8_BacillopeptidaseF-like"/>
    <property type="match status" value="1"/>
</dbReference>
<dbReference type="PRINTS" id="PR00723">
    <property type="entry name" value="SUBTILISIN"/>
</dbReference>
<evidence type="ECO:0000256" key="2">
    <source>
        <dbReference type="ARBA" id="ARBA00022670"/>
    </source>
</evidence>
<dbReference type="InterPro" id="IPR023828">
    <property type="entry name" value="Peptidase_S8_Ser-AS"/>
</dbReference>
<organism evidence="7 8">
    <name type="scientific">Sutcliffiella tianshenii</name>
    <dbReference type="NCBI Taxonomy" id="1463404"/>
    <lineage>
        <taxon>Bacteria</taxon>
        <taxon>Bacillati</taxon>
        <taxon>Bacillota</taxon>
        <taxon>Bacilli</taxon>
        <taxon>Bacillales</taxon>
        <taxon>Bacillaceae</taxon>
        <taxon>Sutcliffiella</taxon>
    </lineage>
</organism>
<feature type="domain" description="Peptidase S8/S53" evidence="6">
    <location>
        <begin position="224"/>
        <end position="501"/>
    </location>
</feature>
<evidence type="ECO:0000313" key="7">
    <source>
        <dbReference type="EMBL" id="MBM7618236.1"/>
    </source>
</evidence>
<evidence type="ECO:0000256" key="4">
    <source>
        <dbReference type="ARBA" id="ARBA00022825"/>
    </source>
</evidence>
<feature type="active site" description="Charge relay system" evidence="5">
    <location>
        <position position="282"/>
    </location>
</feature>
<dbReference type="InterPro" id="IPR007253">
    <property type="entry name" value="Cell_wall-bd_2"/>
</dbReference>
<feature type="active site" description="Charge relay system" evidence="5">
    <location>
        <position position="233"/>
    </location>
</feature>
<dbReference type="PROSITE" id="PS51892">
    <property type="entry name" value="SUBTILASE"/>
    <property type="match status" value="1"/>
</dbReference>
<dbReference type="SUPFAM" id="SSF49464">
    <property type="entry name" value="Carboxypeptidase regulatory domain-like"/>
    <property type="match status" value="1"/>
</dbReference>
<dbReference type="Gene3D" id="2.60.40.1120">
    <property type="entry name" value="Carboxypeptidase-like, regulatory domain"/>
    <property type="match status" value="2"/>
</dbReference>
<evidence type="ECO:0000256" key="1">
    <source>
        <dbReference type="ARBA" id="ARBA00011073"/>
    </source>
</evidence>
<dbReference type="InterPro" id="IPR036852">
    <property type="entry name" value="Peptidase_S8/S53_dom_sf"/>
</dbReference>
<dbReference type="Pfam" id="PF04122">
    <property type="entry name" value="CW_binding_2"/>
    <property type="match status" value="3"/>
</dbReference>
<keyword evidence="2 5" id="KW-0645">Protease</keyword>
<dbReference type="Pfam" id="PF13620">
    <property type="entry name" value="CarboxypepD_reg"/>
    <property type="match status" value="1"/>
</dbReference>
<dbReference type="InterPro" id="IPR000209">
    <property type="entry name" value="Peptidase_S8/S53_dom"/>
</dbReference>
<evidence type="ECO:0000256" key="5">
    <source>
        <dbReference type="PROSITE-ProRule" id="PRU01240"/>
    </source>
</evidence>
<evidence type="ECO:0000256" key="3">
    <source>
        <dbReference type="ARBA" id="ARBA00022801"/>
    </source>
</evidence>
<dbReference type="Gene3D" id="3.40.50.12090">
    <property type="match status" value="2"/>
</dbReference>
<keyword evidence="4 5" id="KW-0720">Serine protease</keyword>
<proteinExistence type="inferred from homology"/>
<comment type="similarity">
    <text evidence="1 5">Belongs to the peptidase S8 family.</text>
</comment>
<dbReference type="PROSITE" id="PS00138">
    <property type="entry name" value="SUBTILASE_SER"/>
    <property type="match status" value="1"/>
</dbReference>
<dbReference type="EC" id="3.4.21.-" evidence="7"/>
<dbReference type="Gene3D" id="2.60.40.10">
    <property type="entry name" value="Immunoglobulins"/>
    <property type="match status" value="2"/>
</dbReference>
<dbReference type="Proteomes" id="UP000737402">
    <property type="component" value="Unassembled WGS sequence"/>
</dbReference>
<keyword evidence="3 5" id="KW-0378">Hydrolase</keyword>
<dbReference type="EMBL" id="JAFBED010000001">
    <property type="protein sequence ID" value="MBM7618236.1"/>
    <property type="molecule type" value="Genomic_DNA"/>
</dbReference>
<dbReference type="GO" id="GO:0016787">
    <property type="term" value="F:hydrolase activity"/>
    <property type="evidence" value="ECO:0007669"/>
    <property type="project" value="UniProtKB-KW"/>
</dbReference>
<dbReference type="SUPFAM" id="SSF52743">
    <property type="entry name" value="Subtilisin-like"/>
    <property type="match status" value="1"/>
</dbReference>
<dbReference type="InterPro" id="IPR008969">
    <property type="entry name" value="CarboxyPept-like_regulatory"/>
</dbReference>
<dbReference type="PANTHER" id="PTHR43399:SF4">
    <property type="entry name" value="CELL WALL-ASSOCIATED PROTEASE"/>
    <property type="match status" value="1"/>
</dbReference>